<keyword evidence="3" id="KW-1185">Reference proteome</keyword>
<proteinExistence type="predicted"/>
<dbReference type="AlphaFoldDB" id="A0A183GKZ7"/>
<name>A0A183GKZ7_HELPZ</name>
<dbReference type="Proteomes" id="UP000050761">
    <property type="component" value="Unassembled WGS sequence"/>
</dbReference>
<gene>
    <name evidence="2" type="ORF">HPBE_LOCUS23366</name>
</gene>
<dbReference type="EMBL" id="UZAH01034981">
    <property type="protein sequence ID" value="VDP38318.1"/>
    <property type="molecule type" value="Genomic_DNA"/>
</dbReference>
<accession>A0A183GKZ7</accession>
<sequence>MSDKLEAIANGSSSTQNSTKSSTPRDDIVKVLTERTEVLERPVAQKTDEQNESSALKTIVERVAPKVAEQPPEKDDENMQRLLDKV</sequence>
<accession>A0A3P8DW90</accession>
<feature type="compositionally biased region" description="Basic and acidic residues" evidence="1">
    <location>
        <begin position="71"/>
        <end position="86"/>
    </location>
</feature>
<evidence type="ECO:0000313" key="2">
    <source>
        <dbReference type="EMBL" id="VDP38318.1"/>
    </source>
</evidence>
<feature type="compositionally biased region" description="Low complexity" evidence="1">
    <location>
        <begin position="12"/>
        <end position="22"/>
    </location>
</feature>
<reference evidence="2 3" key="1">
    <citation type="submission" date="2018-11" db="EMBL/GenBank/DDBJ databases">
        <authorList>
            <consortium name="Pathogen Informatics"/>
        </authorList>
    </citation>
    <scope>NUCLEOTIDE SEQUENCE [LARGE SCALE GENOMIC DNA]</scope>
</reference>
<evidence type="ECO:0000313" key="3">
    <source>
        <dbReference type="Proteomes" id="UP000050761"/>
    </source>
</evidence>
<reference evidence="4" key="2">
    <citation type="submission" date="2019-09" db="UniProtKB">
        <authorList>
            <consortium name="WormBaseParasite"/>
        </authorList>
    </citation>
    <scope>IDENTIFICATION</scope>
</reference>
<dbReference type="WBParaSite" id="HPBE_0002336701-mRNA-1">
    <property type="protein sequence ID" value="HPBE_0002336701-mRNA-1"/>
    <property type="gene ID" value="HPBE_0002336701"/>
</dbReference>
<evidence type="ECO:0000256" key="1">
    <source>
        <dbReference type="SAM" id="MobiDB-lite"/>
    </source>
</evidence>
<evidence type="ECO:0000313" key="4">
    <source>
        <dbReference type="WBParaSite" id="HPBE_0002336701-mRNA-1"/>
    </source>
</evidence>
<feature type="region of interest" description="Disordered" evidence="1">
    <location>
        <begin position="1"/>
        <end position="27"/>
    </location>
</feature>
<protein>
    <submittedName>
        <fullName evidence="2 4">Uncharacterized protein</fullName>
    </submittedName>
</protein>
<feature type="region of interest" description="Disordered" evidence="1">
    <location>
        <begin position="62"/>
        <end position="86"/>
    </location>
</feature>
<organism evidence="3 4">
    <name type="scientific">Heligmosomoides polygyrus</name>
    <name type="common">Parasitic roundworm</name>
    <dbReference type="NCBI Taxonomy" id="6339"/>
    <lineage>
        <taxon>Eukaryota</taxon>
        <taxon>Metazoa</taxon>
        <taxon>Ecdysozoa</taxon>
        <taxon>Nematoda</taxon>
        <taxon>Chromadorea</taxon>
        <taxon>Rhabditida</taxon>
        <taxon>Rhabditina</taxon>
        <taxon>Rhabditomorpha</taxon>
        <taxon>Strongyloidea</taxon>
        <taxon>Heligmosomidae</taxon>
        <taxon>Heligmosomoides</taxon>
    </lineage>
</organism>